<dbReference type="SMART" id="SM00448">
    <property type="entry name" value="REC"/>
    <property type="match status" value="1"/>
</dbReference>
<dbReference type="EMBL" id="CP022684">
    <property type="protein sequence ID" value="AUM14406.1"/>
    <property type="molecule type" value="Genomic_DNA"/>
</dbReference>
<proteinExistence type="predicted"/>
<dbReference type="Gene3D" id="3.30.70.270">
    <property type="match status" value="1"/>
</dbReference>
<dbReference type="InterPro" id="IPR029787">
    <property type="entry name" value="Nucleotide_cyclase"/>
</dbReference>
<organism evidence="7 8">
    <name type="scientific">Ketobacter alkanivorans</name>
    <dbReference type="NCBI Taxonomy" id="1917421"/>
    <lineage>
        <taxon>Bacteria</taxon>
        <taxon>Pseudomonadati</taxon>
        <taxon>Pseudomonadota</taxon>
        <taxon>Gammaproteobacteria</taxon>
        <taxon>Pseudomonadales</taxon>
        <taxon>Ketobacteraceae</taxon>
        <taxon>Ketobacter</taxon>
    </lineage>
</organism>
<dbReference type="AlphaFoldDB" id="A0A2K9LPZ5"/>
<dbReference type="Pfam" id="PF00990">
    <property type="entry name" value="GGDEF"/>
    <property type="match status" value="2"/>
</dbReference>
<dbReference type="SUPFAM" id="SSF55785">
    <property type="entry name" value="PYP-like sensor domain (PAS domain)"/>
    <property type="match status" value="1"/>
</dbReference>
<dbReference type="InterPro" id="IPR001633">
    <property type="entry name" value="EAL_dom"/>
</dbReference>
<accession>A0A2K9LPZ5</accession>
<dbReference type="NCBIfam" id="TIGR00254">
    <property type="entry name" value="GGDEF"/>
    <property type="match status" value="1"/>
</dbReference>
<dbReference type="SMART" id="SM00052">
    <property type="entry name" value="EAL"/>
    <property type="match status" value="1"/>
</dbReference>
<dbReference type="PROSITE" id="PS50883">
    <property type="entry name" value="EAL"/>
    <property type="match status" value="1"/>
</dbReference>
<protein>
    <recommendedName>
        <fullName evidence="1">cyclic-guanylate-specific phosphodiesterase</fullName>
        <ecNumber evidence="1">3.1.4.52</ecNumber>
    </recommendedName>
</protein>
<dbReference type="PANTHER" id="PTHR44757:SF2">
    <property type="entry name" value="BIOFILM ARCHITECTURE MAINTENANCE PROTEIN MBAA"/>
    <property type="match status" value="1"/>
</dbReference>
<dbReference type="RefSeq" id="WP_101895780.1">
    <property type="nucleotide sequence ID" value="NZ_CP022684.1"/>
</dbReference>
<evidence type="ECO:0000256" key="3">
    <source>
        <dbReference type="PROSITE-ProRule" id="PRU00169"/>
    </source>
</evidence>
<dbReference type="SMART" id="SM00267">
    <property type="entry name" value="GGDEF"/>
    <property type="match status" value="1"/>
</dbReference>
<dbReference type="CDD" id="cd01949">
    <property type="entry name" value="GGDEF"/>
    <property type="match status" value="1"/>
</dbReference>
<dbReference type="InterPro" id="IPR035965">
    <property type="entry name" value="PAS-like_dom_sf"/>
</dbReference>
<evidence type="ECO:0000313" key="8">
    <source>
        <dbReference type="Proteomes" id="UP000235116"/>
    </source>
</evidence>
<keyword evidence="8" id="KW-1185">Reference proteome</keyword>
<evidence type="ECO:0000313" key="7">
    <source>
        <dbReference type="EMBL" id="AUM14406.1"/>
    </source>
</evidence>
<dbReference type="PROSITE" id="PS50887">
    <property type="entry name" value="GGDEF"/>
    <property type="match status" value="1"/>
</dbReference>
<dbReference type="GO" id="GO:0000160">
    <property type="term" value="P:phosphorelay signal transduction system"/>
    <property type="evidence" value="ECO:0007669"/>
    <property type="project" value="InterPro"/>
</dbReference>
<dbReference type="SUPFAM" id="SSF55073">
    <property type="entry name" value="Nucleotide cyclase"/>
    <property type="match status" value="1"/>
</dbReference>
<dbReference type="Proteomes" id="UP000235116">
    <property type="component" value="Chromosome"/>
</dbReference>
<evidence type="ECO:0000259" key="6">
    <source>
        <dbReference type="PROSITE" id="PS50887"/>
    </source>
</evidence>
<evidence type="ECO:0000256" key="1">
    <source>
        <dbReference type="ARBA" id="ARBA00012282"/>
    </source>
</evidence>
<feature type="domain" description="Response regulatory" evidence="4">
    <location>
        <begin position="10"/>
        <end position="127"/>
    </location>
</feature>
<dbReference type="PROSITE" id="PS50110">
    <property type="entry name" value="RESPONSE_REGULATORY"/>
    <property type="match status" value="1"/>
</dbReference>
<dbReference type="OrthoDB" id="9816034at2"/>
<evidence type="ECO:0000259" key="4">
    <source>
        <dbReference type="PROSITE" id="PS50110"/>
    </source>
</evidence>
<dbReference type="InterPro" id="IPR011006">
    <property type="entry name" value="CheY-like_superfamily"/>
</dbReference>
<feature type="modified residue" description="4-aspartylphosphate" evidence="3">
    <location>
        <position position="59"/>
    </location>
</feature>
<dbReference type="InterPro" id="IPR001789">
    <property type="entry name" value="Sig_transdc_resp-reg_receiver"/>
</dbReference>
<keyword evidence="2" id="KW-0973">c-di-GMP</keyword>
<dbReference type="InterPro" id="IPR035919">
    <property type="entry name" value="EAL_sf"/>
</dbReference>
<evidence type="ECO:0000256" key="2">
    <source>
        <dbReference type="ARBA" id="ARBA00022636"/>
    </source>
</evidence>
<keyword evidence="3" id="KW-0597">Phosphoprotein</keyword>
<reference evidence="8" key="1">
    <citation type="submission" date="2017-08" db="EMBL/GenBank/DDBJ databases">
        <title>Direct submision.</title>
        <authorList>
            <person name="Kim S.-J."/>
            <person name="Rhee S.-K."/>
        </authorList>
    </citation>
    <scope>NUCLEOTIDE SEQUENCE [LARGE SCALE GENOMIC DNA]</scope>
    <source>
        <strain evidence="8">GI5</strain>
    </source>
</reference>
<dbReference type="Gene3D" id="3.20.20.450">
    <property type="entry name" value="EAL domain"/>
    <property type="match status" value="1"/>
</dbReference>
<dbReference type="FunFam" id="3.20.20.450:FF:000001">
    <property type="entry name" value="Cyclic di-GMP phosphodiesterase yahA"/>
    <property type="match status" value="1"/>
</dbReference>
<dbReference type="InterPro" id="IPR052155">
    <property type="entry name" value="Biofilm_reg_signaling"/>
</dbReference>
<dbReference type="CDD" id="cd00156">
    <property type="entry name" value="REC"/>
    <property type="match status" value="1"/>
</dbReference>
<dbReference type="InterPro" id="IPR000160">
    <property type="entry name" value="GGDEF_dom"/>
</dbReference>
<feature type="domain" description="GGDEF" evidence="6">
    <location>
        <begin position="297"/>
        <end position="450"/>
    </location>
</feature>
<dbReference type="SUPFAM" id="SSF52172">
    <property type="entry name" value="CheY-like"/>
    <property type="match status" value="1"/>
</dbReference>
<dbReference type="Pfam" id="PF00563">
    <property type="entry name" value="EAL"/>
    <property type="match status" value="1"/>
</dbReference>
<name>A0A2K9LPZ5_9GAMM</name>
<sequence>MNKIDQQTFTVLIVDGNDHSRIAISDSLDNAGLGTVEAKNSKLAKLYFNQINPDLVLMDLDLPDTAGGLKLCTELASSADQANTPVIVLSRHNDTKLAAAAFDAGASDFVHHPIDYLILIQRSRYQIRARQNLISLTRRERILEHAERIAKMGSWEWDSRSSRLYVSKEFNRILGFEEQRSTRVKDVLHRLPESERLKIMEYFQQHDSKHQGTLTLHHRVPSEAGIGRTLRHEARFILHNDKDYSVYGTIHDITDEVAHKDQILQLAYYDALTQLPNRTFFKTHLEHAIRLARKQGHLLAVAVLDLDLFTRINNSLGHEAGDELLKKVSNRLLRTFDNTQCTTLNMQAIDPQAPQEPMSDKIARLEGDQFAILLNQFGKLDDVILFVQRLLKQLVTPFTLQGNNIVLTASAGIALYPVNGLGAEMLLRNADAAMHFAKSQGRNNFHFYSSDIDFKSKERLSVENDLRHAIRHNELELHYQPKLHLKSGTVHSVEALVRWNHPVRGLVSPSQFVPMAEEIGLINELGDWLINQACMQAKRWNDEGLSAIRIAINLSPIQIRAGSLVQMIRNALLTYRIAPSQLEVEITETVLLEDTNRVIRTLEGIRNLGVKVALDDFGTGYSSLIYLTRFPFSTLKIDRSFVSQCVKHGQSAAIIHTIIQLCKNLNLEVVAEGVETREELQFLLDHRCDVVQGHYFSPALSAKDFSHYIQRQSWIALLQDNVKA</sequence>
<dbReference type="KEGG" id="kak:Kalk_19110"/>
<dbReference type="Gene3D" id="3.30.450.20">
    <property type="entry name" value="PAS domain"/>
    <property type="match status" value="1"/>
</dbReference>
<feature type="domain" description="EAL" evidence="5">
    <location>
        <begin position="459"/>
        <end position="713"/>
    </location>
</feature>
<dbReference type="InterPro" id="IPR043128">
    <property type="entry name" value="Rev_trsase/Diguanyl_cyclase"/>
</dbReference>
<dbReference type="CDD" id="cd01948">
    <property type="entry name" value="EAL"/>
    <property type="match status" value="1"/>
</dbReference>
<dbReference type="Pfam" id="PF00072">
    <property type="entry name" value="Response_reg"/>
    <property type="match status" value="1"/>
</dbReference>
<evidence type="ECO:0000259" key="5">
    <source>
        <dbReference type="PROSITE" id="PS50883"/>
    </source>
</evidence>
<dbReference type="SUPFAM" id="SSF141868">
    <property type="entry name" value="EAL domain-like"/>
    <property type="match status" value="1"/>
</dbReference>
<dbReference type="PANTHER" id="PTHR44757">
    <property type="entry name" value="DIGUANYLATE CYCLASE DGCP"/>
    <property type="match status" value="1"/>
</dbReference>
<dbReference type="Gene3D" id="3.40.50.2300">
    <property type="match status" value="1"/>
</dbReference>
<dbReference type="GO" id="GO:0071111">
    <property type="term" value="F:cyclic-guanylate-specific phosphodiesterase activity"/>
    <property type="evidence" value="ECO:0007669"/>
    <property type="project" value="UniProtKB-EC"/>
</dbReference>
<dbReference type="EC" id="3.1.4.52" evidence="1"/>
<gene>
    <name evidence="7" type="ORF">Kalk_19110</name>
</gene>